<dbReference type="Proteomes" id="UP001149090">
    <property type="component" value="Unassembled WGS sequence"/>
</dbReference>
<sequence length="310" mass="35867">MQIPNFFPKEQKEEEETGPTKLILSKKQRFAHLLDDFTVYYPKKSRGDRSVGSVQTDKPFKTTERVGYFEVEIVEVGVEGSISIGVSEEDFKITSHVGWENDNSYGWHCDDGRKFHHSSNGERFGPTSTKGDIIGCCVDFHRQIIFFTKNGEFVDIAWTNVIGTFYPTVGLHSKGEVAKIRLKHPFKYNIQRYITIEKQKEKELIHKQLLDQNIPLNLIRSYLFIKGSFGALAKTGLIINEKDQEKVQIQQKFKTLILNGDIPQTIELLEIHFPTLIINPEIIEQYLMEKFKIKIKIKTKMKKKSLKNII</sequence>
<keyword evidence="3" id="KW-1185">Reference proteome</keyword>
<dbReference type="PROSITE" id="PS50188">
    <property type="entry name" value="B302_SPRY"/>
    <property type="match status" value="1"/>
</dbReference>
<dbReference type="SMART" id="SM00449">
    <property type="entry name" value="SPRY"/>
    <property type="match status" value="1"/>
</dbReference>
<feature type="domain" description="B30.2/SPRY" evidence="1">
    <location>
        <begin position="1"/>
        <end position="187"/>
    </location>
</feature>
<comment type="caution">
    <text evidence="2">The sequence shown here is derived from an EMBL/GenBank/DDBJ whole genome shotgun (WGS) entry which is preliminary data.</text>
</comment>
<dbReference type="InterPro" id="IPR001870">
    <property type="entry name" value="B30.2/SPRY"/>
</dbReference>
<dbReference type="Gene3D" id="2.60.120.920">
    <property type="match status" value="1"/>
</dbReference>
<dbReference type="InterPro" id="IPR044736">
    <property type="entry name" value="Gid1/RanBPM/SPLA_SPRY"/>
</dbReference>
<reference evidence="2" key="1">
    <citation type="submission" date="2022-10" db="EMBL/GenBank/DDBJ databases">
        <title>Novel sulphate-reducing endosymbionts in the free-living metamonad Anaeramoeba.</title>
        <authorList>
            <person name="Jerlstrom-Hultqvist J."/>
            <person name="Cepicka I."/>
            <person name="Gallot-Lavallee L."/>
            <person name="Salas-Leiva D."/>
            <person name="Curtis B.A."/>
            <person name="Zahonova K."/>
            <person name="Pipaliya S."/>
            <person name="Dacks J."/>
            <person name="Roger A.J."/>
        </authorList>
    </citation>
    <scope>NUCLEOTIDE SEQUENCE</scope>
    <source>
        <strain evidence="2">BMAN</strain>
    </source>
</reference>
<accession>A0A9Q0L9W7</accession>
<dbReference type="CDD" id="cd12885">
    <property type="entry name" value="SPRY_RanBP_like"/>
    <property type="match status" value="1"/>
</dbReference>
<name>A0A9Q0L9W7_ANAIG</name>
<dbReference type="OrthoDB" id="25503at2759"/>
<protein>
    <submittedName>
        <fullName evidence="2">Ran-binding protein m</fullName>
    </submittedName>
</protein>
<dbReference type="InterPro" id="IPR043136">
    <property type="entry name" value="B30.2/SPRY_sf"/>
</dbReference>
<evidence type="ECO:0000313" key="3">
    <source>
        <dbReference type="Proteomes" id="UP001149090"/>
    </source>
</evidence>
<evidence type="ECO:0000259" key="1">
    <source>
        <dbReference type="PROSITE" id="PS50188"/>
    </source>
</evidence>
<evidence type="ECO:0000313" key="2">
    <source>
        <dbReference type="EMBL" id="KAJ5068055.1"/>
    </source>
</evidence>
<dbReference type="PANTHER" id="PTHR12864">
    <property type="entry name" value="RAN BINDING PROTEIN 9-RELATED"/>
    <property type="match status" value="1"/>
</dbReference>
<dbReference type="InterPro" id="IPR003877">
    <property type="entry name" value="SPRY_dom"/>
</dbReference>
<proteinExistence type="predicted"/>
<dbReference type="EMBL" id="JAPDFW010000121">
    <property type="protein sequence ID" value="KAJ5068055.1"/>
    <property type="molecule type" value="Genomic_DNA"/>
</dbReference>
<organism evidence="2 3">
    <name type="scientific">Anaeramoeba ignava</name>
    <name type="common">Anaerobic marine amoeba</name>
    <dbReference type="NCBI Taxonomy" id="1746090"/>
    <lineage>
        <taxon>Eukaryota</taxon>
        <taxon>Metamonada</taxon>
        <taxon>Anaeramoebidae</taxon>
        <taxon>Anaeramoeba</taxon>
    </lineage>
</organism>
<dbReference type="OMA" id="PIKCIAY"/>
<dbReference type="InterPro" id="IPR050618">
    <property type="entry name" value="Ubq-SigPath_Reg"/>
</dbReference>
<dbReference type="Pfam" id="PF00622">
    <property type="entry name" value="SPRY"/>
    <property type="match status" value="1"/>
</dbReference>
<dbReference type="InterPro" id="IPR013320">
    <property type="entry name" value="ConA-like_dom_sf"/>
</dbReference>
<dbReference type="SUPFAM" id="SSF49899">
    <property type="entry name" value="Concanavalin A-like lectins/glucanases"/>
    <property type="match status" value="1"/>
</dbReference>
<gene>
    <name evidence="2" type="ORF">M0811_12641</name>
</gene>
<dbReference type="AlphaFoldDB" id="A0A9Q0L9W7"/>